<dbReference type="EMBL" id="OP880254">
    <property type="protein sequence ID" value="WAE39674.1"/>
    <property type="molecule type" value="Genomic_DNA"/>
</dbReference>
<organism evidence="1 2">
    <name type="scientific">Methanophagales virus GBV303</name>
    <dbReference type="NCBI Taxonomy" id="2986514"/>
    <lineage>
        <taxon>Viruses</taxon>
        <taxon>Viruses incertae sedis</taxon>
        <taxon>Itzamnaviridae</taxon>
        <taxon>Demiitzamnavirus</taxon>
        <taxon>Demiitzamnavirus mexicoense</taxon>
    </lineage>
</organism>
<reference evidence="1 2" key="1">
    <citation type="submission" date="2022-10" db="EMBL/GenBank/DDBJ databases">
        <title>Evolutionary Diversification of Methanotrophic Ca. Methanophagales (ANME-1) and Their Expansive Virome.</title>
        <authorList>
            <person name="Laso-Perez R."/>
            <person name="Wu F."/>
            <person name="Cremiere A."/>
            <person name="Speth D.R."/>
            <person name="Magyar J.S."/>
            <person name="Krupovic M."/>
            <person name="Orphan V.J."/>
        </authorList>
    </citation>
    <scope>NUCLEOTIDE SEQUENCE [LARGE SCALE GENOMIC DNA]</scope>
</reference>
<keyword evidence="2" id="KW-1185">Reference proteome</keyword>
<sequence length="89" mass="10352">MLEKLSEFMRRDYNLKTIITEECSDLVRVEVICLTARTSFPLLSLTYNRHTDNFILTIERKFITQHSTLKALIEALESVREVVKGNASF</sequence>
<proteinExistence type="predicted"/>
<protein>
    <submittedName>
        <fullName evidence="1">Uncharacterized protein</fullName>
    </submittedName>
</protein>
<dbReference type="Proteomes" id="UP001156932">
    <property type="component" value="Segment"/>
</dbReference>
<accession>A0A9E8V8H2</accession>
<evidence type="ECO:0000313" key="2">
    <source>
        <dbReference type="Proteomes" id="UP001156932"/>
    </source>
</evidence>
<name>A0A9E8V8H2_9VIRU</name>
<evidence type="ECO:0000313" key="1">
    <source>
        <dbReference type="EMBL" id="WAE39674.1"/>
    </source>
</evidence>
<gene>
    <name evidence="1" type="ORF">NNKAGPMP_00038</name>
</gene>